<name>A0ABS5NYH2_9BACI</name>
<evidence type="ECO:0000256" key="1">
    <source>
        <dbReference type="SAM" id="MobiDB-lite"/>
    </source>
</evidence>
<feature type="compositionally biased region" description="Basic and acidic residues" evidence="1">
    <location>
        <begin position="325"/>
        <end position="338"/>
    </location>
</feature>
<dbReference type="Proteomes" id="UP000681027">
    <property type="component" value="Unassembled WGS sequence"/>
</dbReference>
<proteinExistence type="predicted"/>
<accession>A0ABS5NYH2</accession>
<comment type="caution">
    <text evidence="2">The sequence shown here is derived from an EMBL/GenBank/DDBJ whole genome shotgun (WGS) entry which is preliminary data.</text>
</comment>
<dbReference type="Gene3D" id="2.170.120.30">
    <property type="match status" value="2"/>
</dbReference>
<evidence type="ECO:0000313" key="3">
    <source>
        <dbReference type="Proteomes" id="UP000681027"/>
    </source>
</evidence>
<evidence type="ECO:0000313" key="2">
    <source>
        <dbReference type="EMBL" id="MBS4192879.1"/>
    </source>
</evidence>
<dbReference type="InterPro" id="IPR053154">
    <property type="entry name" value="c-di-AMP_regulator"/>
</dbReference>
<sequence length="428" mass="47522">MDKFDKLIETRWFMKVVALILALLLFDSVYDPDKDVSNINVPSEQDSVVLTNIPVKSYYDTDNLIVTGVPETVDVTLTGPKNFLQQAKAHKNFEVYADLSDAQIGTERVPIKVRNLSDKLKATVDPAYVDVKVQEKVTKDFKVDVEFDRTLLEDGYISEPPVVEPQYITITGGKDEIERISYVKAVVNVKGPIKDTVRREAQIQVLDRDMNKLDVMLNYNTVDVTIPVKSLSKTVPIRIIQKGSPPEGVTIKNISLDVNEVKIFGSQEALDRTENVRVEVDVSQINGDTDMTVPVIISDGINEVNPSVVKATISTSVSQSDTVQDEEKEKEKEKEENKTFSNIPIQLTGLSNQFEATVQSPPNGISLTVTGKSGLIEQLKASDFQVFLDLSNLTEGDHDVKINVKGPADVQWKLATEVAKVSITQKEI</sequence>
<dbReference type="EMBL" id="JAGYPM010000006">
    <property type="protein sequence ID" value="MBS4192879.1"/>
    <property type="molecule type" value="Genomic_DNA"/>
</dbReference>
<feature type="region of interest" description="Disordered" evidence="1">
    <location>
        <begin position="315"/>
        <end position="338"/>
    </location>
</feature>
<protein>
    <submittedName>
        <fullName evidence="2">YbbR-like domain-containing protein</fullName>
    </submittedName>
</protein>
<dbReference type="RefSeq" id="WP_213104324.1">
    <property type="nucleotide sequence ID" value="NZ_JAGYPM010000006.1"/>
</dbReference>
<organism evidence="2 3">
    <name type="scientific">Cytobacillus citreus</name>
    <dbReference type="NCBI Taxonomy" id="2833586"/>
    <lineage>
        <taxon>Bacteria</taxon>
        <taxon>Bacillati</taxon>
        <taxon>Bacillota</taxon>
        <taxon>Bacilli</taxon>
        <taxon>Bacillales</taxon>
        <taxon>Bacillaceae</taxon>
        <taxon>Cytobacillus</taxon>
    </lineage>
</organism>
<keyword evidence="3" id="KW-1185">Reference proteome</keyword>
<gene>
    <name evidence="2" type="ORF">KHA94_22375</name>
</gene>
<dbReference type="Gene3D" id="2.170.120.40">
    <property type="entry name" value="YbbR-like domain"/>
    <property type="match status" value="2"/>
</dbReference>
<dbReference type="PANTHER" id="PTHR37804:SF1">
    <property type="entry name" value="CDAA REGULATORY PROTEIN CDAR"/>
    <property type="match status" value="1"/>
</dbReference>
<reference evidence="2 3" key="1">
    <citation type="submission" date="2021-05" db="EMBL/GenBank/DDBJ databases">
        <title>Novel Bacillus species.</title>
        <authorList>
            <person name="Liu G."/>
        </authorList>
    </citation>
    <scope>NUCLEOTIDE SEQUENCE [LARGE SCALE GENOMIC DNA]</scope>
    <source>
        <strain evidence="2 3">FJAT-49705</strain>
    </source>
</reference>
<dbReference type="PANTHER" id="PTHR37804">
    <property type="entry name" value="CDAA REGULATORY PROTEIN CDAR"/>
    <property type="match status" value="1"/>
</dbReference>
<dbReference type="Pfam" id="PF07949">
    <property type="entry name" value="YbbR"/>
    <property type="match status" value="4"/>
</dbReference>
<dbReference type="InterPro" id="IPR012505">
    <property type="entry name" value="YbbR"/>
</dbReference>